<organism evidence="2 3">
    <name type="scientific">Caenispirillum salinarum AK4</name>
    <dbReference type="NCBI Taxonomy" id="1238182"/>
    <lineage>
        <taxon>Bacteria</taxon>
        <taxon>Pseudomonadati</taxon>
        <taxon>Pseudomonadota</taxon>
        <taxon>Alphaproteobacteria</taxon>
        <taxon>Rhodospirillales</taxon>
        <taxon>Novispirillaceae</taxon>
        <taxon>Caenispirillum</taxon>
    </lineage>
</organism>
<reference evidence="2 3" key="1">
    <citation type="journal article" date="2013" name="Genome Announc.">
        <title>Draft Genome Sequence of an Alphaproteobacterium, Caenispirillum salinarum AK4(T), Isolated from a Solar Saltern.</title>
        <authorList>
            <person name="Khatri I."/>
            <person name="Singh A."/>
            <person name="Korpole S."/>
            <person name="Pinnaka A.K."/>
            <person name="Subramanian S."/>
        </authorList>
    </citation>
    <scope>NUCLEOTIDE SEQUENCE [LARGE SCALE GENOMIC DNA]</scope>
    <source>
        <strain evidence="2 3">AK4</strain>
    </source>
</reference>
<accession>K9H8S3</accession>
<dbReference type="STRING" id="1238182.C882_1937"/>
<sequence length="176" mass="18047">MLKPLALSAALWSAALAPLAVGLAAAGLAPAPAAAQTTPVALTQALEANMDRPLTPPEAWAAASAAQSHANDVRRIRDAFAARVVEITRLPPDAVAGVIPPLGRGPQSAMPNDLGPALAAALGRPLTSEEAAALREADAERRAAIAPHRRTLAARLERLTDLPADRITPLLEALGL</sequence>
<feature type="signal peptide" evidence="1">
    <location>
        <begin position="1"/>
        <end position="35"/>
    </location>
</feature>
<evidence type="ECO:0000313" key="3">
    <source>
        <dbReference type="Proteomes" id="UP000009881"/>
    </source>
</evidence>
<feature type="chain" id="PRO_5003931456" evidence="1">
    <location>
        <begin position="36"/>
        <end position="176"/>
    </location>
</feature>
<evidence type="ECO:0000313" key="2">
    <source>
        <dbReference type="EMBL" id="EKV27008.1"/>
    </source>
</evidence>
<dbReference type="AlphaFoldDB" id="K9H8S3"/>
<keyword evidence="3" id="KW-1185">Reference proteome</keyword>
<comment type="caution">
    <text evidence="2">The sequence shown here is derived from an EMBL/GenBank/DDBJ whole genome shotgun (WGS) entry which is preliminary data.</text>
</comment>
<dbReference type="Proteomes" id="UP000009881">
    <property type="component" value="Unassembled WGS sequence"/>
</dbReference>
<dbReference type="RefSeq" id="WP_009542333.1">
    <property type="nucleotide sequence ID" value="NZ_ANHY01000021.1"/>
</dbReference>
<keyword evidence="1" id="KW-0732">Signal</keyword>
<dbReference type="EMBL" id="ANHY01000021">
    <property type="protein sequence ID" value="EKV27008.1"/>
    <property type="molecule type" value="Genomic_DNA"/>
</dbReference>
<gene>
    <name evidence="2" type="ORF">C882_1937</name>
</gene>
<protein>
    <submittedName>
        <fullName evidence="2">Uncharacterized protein</fullName>
    </submittedName>
</protein>
<proteinExistence type="predicted"/>
<name>K9H8S3_9PROT</name>
<evidence type="ECO:0000256" key="1">
    <source>
        <dbReference type="SAM" id="SignalP"/>
    </source>
</evidence>